<sequence>MINKAHKFFYHVFSYKYRRFLYGMLEKLRKRRKYVNYIEFFIYFIMIQYYEQKLYFCILMMNRTIVNEFVNWLS</sequence>
<keyword evidence="1" id="KW-1133">Transmembrane helix</keyword>
<dbReference type="AlphaFoldDB" id="A0A024WHV8"/>
<reference evidence="2 3" key="2">
    <citation type="submission" date="2013-02" db="EMBL/GenBank/DDBJ databases">
        <title>The Genome Sequence of Plasmodium falciparum MaliPS096_E11.</title>
        <authorList>
            <consortium name="The Broad Institute Genome Sequencing Platform"/>
            <consortium name="The Broad Institute Genome Sequencing Center for Infectious Disease"/>
            <person name="Neafsey D."/>
            <person name="Cheeseman I."/>
            <person name="Volkman S."/>
            <person name="Adams J."/>
            <person name="Walker B."/>
            <person name="Young S.K."/>
            <person name="Zeng Q."/>
            <person name="Gargeya S."/>
            <person name="Fitzgerald M."/>
            <person name="Haas B."/>
            <person name="Abouelleil A."/>
            <person name="Alvarado L."/>
            <person name="Arachchi H.M."/>
            <person name="Berlin A.M."/>
            <person name="Chapman S.B."/>
            <person name="Dewar J."/>
            <person name="Goldberg J."/>
            <person name="Griggs A."/>
            <person name="Gujja S."/>
            <person name="Hansen M."/>
            <person name="Howarth C."/>
            <person name="Imamovic A."/>
            <person name="Larimer J."/>
            <person name="McCowan C."/>
            <person name="Murphy C."/>
            <person name="Neiman D."/>
            <person name="Pearson M."/>
            <person name="Priest M."/>
            <person name="Roberts A."/>
            <person name="Saif S."/>
            <person name="Shea T."/>
            <person name="Sisk P."/>
            <person name="Sykes S."/>
            <person name="Wortman J."/>
            <person name="Nusbaum C."/>
            <person name="Birren B."/>
        </authorList>
    </citation>
    <scope>NUCLEOTIDE SEQUENCE [LARGE SCALE GENOMIC DNA]</scope>
    <source>
        <strain evidence="2 3">MaliPS096_E11</strain>
    </source>
</reference>
<keyword evidence="1" id="KW-0812">Transmembrane</keyword>
<organism evidence="2 3">
    <name type="scientific">Plasmodium falciparum MaliPS096_E11</name>
    <dbReference type="NCBI Taxonomy" id="1036727"/>
    <lineage>
        <taxon>Eukaryota</taxon>
        <taxon>Sar</taxon>
        <taxon>Alveolata</taxon>
        <taxon>Apicomplexa</taxon>
        <taxon>Aconoidasida</taxon>
        <taxon>Haemosporida</taxon>
        <taxon>Plasmodiidae</taxon>
        <taxon>Plasmodium</taxon>
        <taxon>Plasmodium (Laverania)</taxon>
    </lineage>
</organism>
<evidence type="ECO:0000256" key="1">
    <source>
        <dbReference type="SAM" id="Phobius"/>
    </source>
</evidence>
<reference evidence="2 3" key="1">
    <citation type="submission" date="2013-02" db="EMBL/GenBank/DDBJ databases">
        <title>The Genome Annotation of Plasmodium falciparum MaliPS096_E11.</title>
        <authorList>
            <consortium name="The Broad Institute Genome Sequencing Platform"/>
            <consortium name="The Broad Institute Genome Sequencing Center for Infectious Disease"/>
            <person name="Neafsey D."/>
            <person name="Hoffman S."/>
            <person name="Volkman S."/>
            <person name="Rosenthal P."/>
            <person name="Walker B."/>
            <person name="Young S.K."/>
            <person name="Zeng Q."/>
            <person name="Gargeya S."/>
            <person name="Fitzgerald M."/>
            <person name="Haas B."/>
            <person name="Abouelleil A."/>
            <person name="Allen A.W."/>
            <person name="Alvarado L."/>
            <person name="Arachchi H.M."/>
            <person name="Berlin A.M."/>
            <person name="Chapman S.B."/>
            <person name="Gainer-Dewar J."/>
            <person name="Goldberg J."/>
            <person name="Griggs A."/>
            <person name="Gujja S."/>
            <person name="Hansen M."/>
            <person name="Howarth C."/>
            <person name="Imamovic A."/>
            <person name="Ireland A."/>
            <person name="Larimer J."/>
            <person name="McCowan C."/>
            <person name="Murphy C."/>
            <person name="Pearson M."/>
            <person name="Poon T.W."/>
            <person name="Priest M."/>
            <person name="Roberts A."/>
            <person name="Saif S."/>
            <person name="Shea T."/>
            <person name="Sisk P."/>
            <person name="Sykes S."/>
            <person name="Wortman J."/>
            <person name="Nusbaum C."/>
            <person name="Birren B."/>
        </authorList>
    </citation>
    <scope>NUCLEOTIDE SEQUENCE [LARGE SCALE GENOMIC DNA]</scope>
    <source>
        <strain evidence="2 3">MaliPS096_E11</strain>
    </source>
</reference>
<evidence type="ECO:0000313" key="3">
    <source>
        <dbReference type="Proteomes" id="UP000030699"/>
    </source>
</evidence>
<dbReference type="EMBL" id="KI925619">
    <property type="protein sequence ID" value="ETW46804.1"/>
    <property type="molecule type" value="Genomic_DNA"/>
</dbReference>
<dbReference type="Proteomes" id="UP000030699">
    <property type="component" value="Unassembled WGS sequence"/>
</dbReference>
<feature type="transmembrane region" description="Helical" evidence="1">
    <location>
        <begin position="34"/>
        <end position="50"/>
    </location>
</feature>
<name>A0A024WHV8_PLAFA</name>
<accession>A0A024WHV8</accession>
<protein>
    <submittedName>
        <fullName evidence="2">Uncharacterized protein</fullName>
    </submittedName>
</protein>
<keyword evidence="1" id="KW-0472">Membrane</keyword>
<proteinExistence type="predicted"/>
<evidence type="ECO:0000313" key="2">
    <source>
        <dbReference type="EMBL" id="ETW46804.1"/>
    </source>
</evidence>
<gene>
    <name evidence="2" type="ORF">PFMALIP_05085</name>
</gene>